<dbReference type="RefSeq" id="WP_267313721.1">
    <property type="nucleotide sequence ID" value="NZ_CP045227.1"/>
</dbReference>
<evidence type="ECO:0000313" key="1">
    <source>
        <dbReference type="EMBL" id="QFS49715.1"/>
    </source>
</evidence>
<dbReference type="Proteomes" id="UP000326678">
    <property type="component" value="Chromosome Gxm2"/>
</dbReference>
<gene>
    <name evidence="1" type="ORF">GXM_07209</name>
</gene>
<keyword evidence="2" id="KW-1185">Reference proteome</keyword>
<sequence length="41" mass="4477">MKLFRSLSGVAKTILLLLPDTKSELWDMESDVVSVTGVVVV</sequence>
<evidence type="ECO:0000313" key="2">
    <source>
        <dbReference type="Proteomes" id="UP000326678"/>
    </source>
</evidence>
<name>A0A5P8WAA0_9NOSO</name>
<dbReference type="EMBL" id="CP045227">
    <property type="protein sequence ID" value="QFS49715.1"/>
    <property type="molecule type" value="Genomic_DNA"/>
</dbReference>
<dbReference type="KEGG" id="nsh:GXM_07209"/>
<organism evidence="1 2">
    <name type="scientific">Nostoc sphaeroides CCNUC1</name>
    <dbReference type="NCBI Taxonomy" id="2653204"/>
    <lineage>
        <taxon>Bacteria</taxon>
        <taxon>Bacillati</taxon>
        <taxon>Cyanobacteriota</taxon>
        <taxon>Cyanophyceae</taxon>
        <taxon>Nostocales</taxon>
        <taxon>Nostocaceae</taxon>
        <taxon>Nostoc</taxon>
    </lineage>
</organism>
<protein>
    <submittedName>
        <fullName evidence="1">Uncharacterized protein</fullName>
    </submittedName>
</protein>
<accession>A0A5P8WAA0</accession>
<proteinExistence type="predicted"/>
<dbReference type="AlphaFoldDB" id="A0A5P8WAA0"/>
<reference evidence="1 2" key="1">
    <citation type="submission" date="2019-10" db="EMBL/GenBank/DDBJ databases">
        <title>Genomic and transcriptomic insights into the perfect genentic adaptation of a filamentous nitrogen-fixing cyanobacterium to rice fields.</title>
        <authorList>
            <person name="Chen Z."/>
        </authorList>
    </citation>
    <scope>NUCLEOTIDE SEQUENCE [LARGE SCALE GENOMIC DNA]</scope>
    <source>
        <strain evidence="1">CCNUC1</strain>
    </source>
</reference>